<dbReference type="RefSeq" id="WP_265264074.1">
    <property type="nucleotide sequence ID" value="NZ_JAIHOM010000033.1"/>
</dbReference>
<gene>
    <name evidence="1" type="ORF">K4A83_08545</name>
</gene>
<accession>A0ABT3L485</accession>
<organism evidence="1 2">
    <name type="scientific">Spirulina subsalsa FACHB-351</name>
    <dbReference type="NCBI Taxonomy" id="234711"/>
    <lineage>
        <taxon>Bacteria</taxon>
        <taxon>Bacillati</taxon>
        <taxon>Cyanobacteriota</taxon>
        <taxon>Cyanophyceae</taxon>
        <taxon>Spirulinales</taxon>
        <taxon>Spirulinaceae</taxon>
        <taxon>Spirulina</taxon>
    </lineage>
</organism>
<evidence type="ECO:0000313" key="2">
    <source>
        <dbReference type="Proteomes" id="UP001526426"/>
    </source>
</evidence>
<name>A0ABT3L485_9CYAN</name>
<sequence>MNQIDTFGEFIDNLVEDYCEFLVLGFSPSSIPIQRRWKNNGLSANFVADYLVTFLPFDRSKTENHRIERKIKESVNYIANELLENAMKFNDMKSNCPIKFGVHTLEDNGLIIVLNVQNSVDASHYQKLRGFIDDILTIEPDDFYMQQLERSVEGDTAPGIGLISMKNDYAAKLGWKLETIQQDPFVAMATTMVQLEYKYGEREVEGRRF</sequence>
<dbReference type="Proteomes" id="UP001526426">
    <property type="component" value="Unassembled WGS sequence"/>
</dbReference>
<reference evidence="1 2" key="1">
    <citation type="submission" date="2021-08" db="EMBL/GenBank/DDBJ databases">
        <title>Draft genome sequence of Spirulina subsalsa with high tolerance to salinity and hype-accumulation of phycocyanin.</title>
        <authorList>
            <person name="Pei H."/>
            <person name="Jiang L."/>
        </authorList>
    </citation>
    <scope>NUCLEOTIDE SEQUENCE [LARGE SCALE GENOMIC DNA]</scope>
    <source>
        <strain evidence="1 2">FACHB-351</strain>
    </source>
</reference>
<dbReference type="EMBL" id="JAIHOM010000033">
    <property type="protein sequence ID" value="MCW6036320.1"/>
    <property type="molecule type" value="Genomic_DNA"/>
</dbReference>
<proteinExistence type="predicted"/>
<dbReference type="NCBIfam" id="NF047703">
    <property type="entry name" value="slr1658_superfam"/>
    <property type="match status" value="1"/>
</dbReference>
<dbReference type="Pfam" id="PF19788">
    <property type="entry name" value="DUF6272"/>
    <property type="match status" value="1"/>
</dbReference>
<dbReference type="InterPro" id="IPR046239">
    <property type="entry name" value="DUF6272"/>
</dbReference>
<protein>
    <submittedName>
        <fullName evidence="1">DUF6272 family protein</fullName>
    </submittedName>
</protein>
<evidence type="ECO:0000313" key="1">
    <source>
        <dbReference type="EMBL" id="MCW6036320.1"/>
    </source>
</evidence>
<comment type="caution">
    <text evidence="1">The sequence shown here is derived from an EMBL/GenBank/DDBJ whole genome shotgun (WGS) entry which is preliminary data.</text>
</comment>
<dbReference type="InterPro" id="IPR058084">
    <property type="entry name" value="Slr1658-like"/>
</dbReference>
<keyword evidence="2" id="KW-1185">Reference proteome</keyword>